<dbReference type="OrthoDB" id="8553427at2"/>
<dbReference type="RefSeq" id="WP_002710216.1">
    <property type="nucleotide sequence ID" value="NZ_JH651384.1"/>
</dbReference>
<keyword evidence="2" id="KW-1185">Reference proteome</keyword>
<proteinExistence type="predicted"/>
<reference evidence="2" key="1">
    <citation type="journal article" date="2011" name="Stand. Genomic Sci.">
        <title>Genome sequence of the filamentous, gliding Thiothrix nivea neotype strain (JP2(T)).</title>
        <authorList>
            <person name="Lapidus A."/>
            <person name="Nolan M."/>
            <person name="Lucas S."/>
            <person name="Glavina Del Rio T."/>
            <person name="Tice H."/>
            <person name="Cheng J.F."/>
            <person name="Tapia R."/>
            <person name="Han C."/>
            <person name="Goodwin L."/>
            <person name="Pitluck S."/>
            <person name="Liolios K."/>
            <person name="Pagani I."/>
            <person name="Ivanova N."/>
            <person name="Huntemann M."/>
            <person name="Mavromatis K."/>
            <person name="Mikhailova N."/>
            <person name="Pati A."/>
            <person name="Chen A."/>
            <person name="Palaniappan K."/>
            <person name="Land M."/>
            <person name="Brambilla E.M."/>
            <person name="Rohde M."/>
            <person name="Abt B."/>
            <person name="Verbarg S."/>
            <person name="Goker M."/>
            <person name="Bristow J."/>
            <person name="Eisen J.A."/>
            <person name="Markowitz V."/>
            <person name="Hugenholtz P."/>
            <person name="Kyrpides N.C."/>
            <person name="Klenk H.P."/>
            <person name="Woyke T."/>
        </authorList>
    </citation>
    <scope>NUCLEOTIDE SEQUENCE [LARGE SCALE GENOMIC DNA]</scope>
    <source>
        <strain evidence="2">ATCC 35100 / DSM 5205 / JP2</strain>
    </source>
</reference>
<protein>
    <submittedName>
        <fullName evidence="1">Uncharacterized protein</fullName>
    </submittedName>
</protein>
<dbReference type="InterPro" id="IPR011990">
    <property type="entry name" value="TPR-like_helical_dom_sf"/>
</dbReference>
<organism evidence="1 2">
    <name type="scientific">Thiothrix nivea (strain ATCC 35100 / DSM 5205 / JP2)</name>
    <dbReference type="NCBI Taxonomy" id="870187"/>
    <lineage>
        <taxon>Bacteria</taxon>
        <taxon>Pseudomonadati</taxon>
        <taxon>Pseudomonadota</taxon>
        <taxon>Gammaproteobacteria</taxon>
        <taxon>Thiotrichales</taxon>
        <taxon>Thiotrichaceae</taxon>
        <taxon>Thiothrix</taxon>
    </lineage>
</organism>
<dbReference type="AlphaFoldDB" id="A0A656HLY4"/>
<dbReference type="Proteomes" id="UP000005317">
    <property type="component" value="Unassembled WGS sequence"/>
</dbReference>
<name>A0A656HLY4_THINJ</name>
<sequence>MATRDELKDQASTCTDAASCAALAKQALAEPADADYAKELLEKGESYCSFPDHYVSVAEGYVAAGDKDKATALYDEAAGACFDASEKALVGYSIALHLGDKDKGRALLEEAIGETSNTNQLLTYAGYVQEALQDNALANKLFGKVTGNCKTIADYQKLATDIKKEGNENAARMVFKKAEPSSNDTQDVVDYATGLKDMFGDDKAVEDALSDAEGGCMFPAQFVALAGGFMKLLGNKDKAEELLENGKNFAMSGQENLDLATGYASLLGDQSTAADMYNVALNEFSTKDDLLNLASAAAANMDDKAIAGKAYDKLASKLNTVADLSMLAKAVNDNLGDKDKVTSIYAAAEGKADTASALVNLAGEVSTTLQDADKTNSLYAKAVDSCKVFTDSASVLDALAKSTPDTALAASALNKALSLTETNAQVLDVAQRAQKLGSNDIAIQALDKAEANVSSLDEMRKLAASAKQLAADDTERNSRIADKLAKREASQARYIEFQNQEKTLTKSNQFIDLAGKVVEELDDKSYATQLLTTAEDKMQAAGSFSFASYQPLILAVGNLVKDNAWLSRLLDLAASNAGTFAQVRSLGETVCKQLADSDFGKAWTNKFYGDQLAKLESGNASAFEFKKLASAVKEHLGDDAQAQQILDKAEAKADNLFHFAYLAELAQKWGNSDKAASLYDKAAAACKDTSQYQQLAGLMQSAGVGVSAAVSNALGSAAAQKVSGKGHYW</sequence>
<gene>
    <name evidence="1" type="ORF">Thini_3840</name>
</gene>
<evidence type="ECO:0000313" key="1">
    <source>
        <dbReference type="EMBL" id="EIJ36340.1"/>
    </source>
</evidence>
<dbReference type="EMBL" id="JH651384">
    <property type="protein sequence ID" value="EIJ36340.1"/>
    <property type="molecule type" value="Genomic_DNA"/>
</dbReference>
<evidence type="ECO:0000313" key="2">
    <source>
        <dbReference type="Proteomes" id="UP000005317"/>
    </source>
</evidence>
<dbReference type="Gene3D" id="1.25.40.10">
    <property type="entry name" value="Tetratricopeptide repeat domain"/>
    <property type="match status" value="1"/>
</dbReference>
<accession>A0A656HLY4</accession>
<dbReference type="SUPFAM" id="SSF48452">
    <property type="entry name" value="TPR-like"/>
    <property type="match status" value="1"/>
</dbReference>